<protein>
    <recommendedName>
        <fullName evidence="1">Integrase catalytic domain-containing protein</fullName>
    </recommendedName>
</protein>
<reference evidence="2" key="1">
    <citation type="submission" date="2020-08" db="EMBL/GenBank/DDBJ databases">
        <title>Chromosome-level assembly of Southern catfish (Silurus meridionalis) provides insights into visual adaptation to the nocturnal and benthic lifestyles.</title>
        <authorList>
            <person name="Zhang Y."/>
            <person name="Wang D."/>
            <person name="Peng Z."/>
        </authorList>
    </citation>
    <scope>NUCLEOTIDE SEQUENCE</scope>
    <source>
        <strain evidence="2">SWU-2019-XX</strain>
        <tissue evidence="2">Muscle</tissue>
    </source>
</reference>
<sequence length="259" mass="29739">MWCRTCTSCAARARPLKRPQAPMGTMRVGAPMERIAVDLMGPMNETERFNRYILVVQDYFTKWVEAYPLPNDQAVTVAEVIVAEWVCRYGAPFTLHSDQGTNFESEVFQTMCELLDIDKTRTTPFRPQSDGQVERFNATLQKILATTSERCHWEWDLMVPYAVLAYRATKHSSTGFTPNMMLLGREITKPMDLVTGEPLNDTTTKSFPQYVVQMRERLESAHQVARETLGKSVERAKRQYDKRAAQTCYKVGDAVWYLV</sequence>
<dbReference type="InterPro" id="IPR050951">
    <property type="entry name" value="Retrovirus_Pol_polyprotein"/>
</dbReference>
<feature type="domain" description="Integrase catalytic" evidence="1">
    <location>
        <begin position="27"/>
        <end position="186"/>
    </location>
</feature>
<dbReference type="Gene3D" id="3.30.420.10">
    <property type="entry name" value="Ribonuclease H-like superfamily/Ribonuclease H"/>
    <property type="match status" value="1"/>
</dbReference>
<dbReference type="Proteomes" id="UP000606274">
    <property type="component" value="Unassembled WGS sequence"/>
</dbReference>
<comment type="caution">
    <text evidence="2">The sequence shown here is derived from an EMBL/GenBank/DDBJ whole genome shotgun (WGS) entry which is preliminary data.</text>
</comment>
<dbReference type="AlphaFoldDB" id="A0A8T0BPV5"/>
<dbReference type="PANTHER" id="PTHR37984">
    <property type="entry name" value="PROTEIN CBG26694"/>
    <property type="match status" value="1"/>
</dbReference>
<evidence type="ECO:0000313" key="3">
    <source>
        <dbReference type="Proteomes" id="UP000606274"/>
    </source>
</evidence>
<dbReference type="InterPro" id="IPR036397">
    <property type="entry name" value="RNaseH_sf"/>
</dbReference>
<dbReference type="InterPro" id="IPR012337">
    <property type="entry name" value="RNaseH-like_sf"/>
</dbReference>
<evidence type="ECO:0000313" key="2">
    <source>
        <dbReference type="EMBL" id="KAF7709068.1"/>
    </source>
</evidence>
<dbReference type="GO" id="GO:0015074">
    <property type="term" value="P:DNA integration"/>
    <property type="evidence" value="ECO:0007669"/>
    <property type="project" value="InterPro"/>
</dbReference>
<feature type="non-terminal residue" evidence="2">
    <location>
        <position position="259"/>
    </location>
</feature>
<dbReference type="InterPro" id="IPR001584">
    <property type="entry name" value="Integrase_cat-core"/>
</dbReference>
<dbReference type="FunFam" id="3.30.420.10:FF:000032">
    <property type="entry name" value="Retrovirus-related Pol polyprotein from transposon 297-like Protein"/>
    <property type="match status" value="1"/>
</dbReference>
<dbReference type="EMBL" id="JABFDY010000004">
    <property type="protein sequence ID" value="KAF7709068.1"/>
    <property type="molecule type" value="Genomic_DNA"/>
</dbReference>
<keyword evidence="3" id="KW-1185">Reference proteome</keyword>
<accession>A0A8T0BPV5</accession>
<name>A0A8T0BPV5_SILME</name>
<dbReference type="GO" id="GO:0003676">
    <property type="term" value="F:nucleic acid binding"/>
    <property type="evidence" value="ECO:0007669"/>
    <property type="project" value="InterPro"/>
</dbReference>
<evidence type="ECO:0000259" key="1">
    <source>
        <dbReference type="PROSITE" id="PS50994"/>
    </source>
</evidence>
<gene>
    <name evidence="2" type="ORF">HF521_018125</name>
</gene>
<dbReference type="PANTHER" id="PTHR37984:SF15">
    <property type="entry name" value="INTEGRASE CATALYTIC DOMAIN-CONTAINING PROTEIN"/>
    <property type="match status" value="1"/>
</dbReference>
<dbReference type="Pfam" id="PF00665">
    <property type="entry name" value="rve"/>
    <property type="match status" value="1"/>
</dbReference>
<dbReference type="SUPFAM" id="SSF53098">
    <property type="entry name" value="Ribonuclease H-like"/>
    <property type="match status" value="1"/>
</dbReference>
<dbReference type="PROSITE" id="PS50994">
    <property type="entry name" value="INTEGRASE"/>
    <property type="match status" value="1"/>
</dbReference>
<proteinExistence type="predicted"/>
<organism evidence="2 3">
    <name type="scientific">Silurus meridionalis</name>
    <name type="common">Southern catfish</name>
    <name type="synonym">Silurus soldatovi meridionalis</name>
    <dbReference type="NCBI Taxonomy" id="175797"/>
    <lineage>
        <taxon>Eukaryota</taxon>
        <taxon>Metazoa</taxon>
        <taxon>Chordata</taxon>
        <taxon>Craniata</taxon>
        <taxon>Vertebrata</taxon>
        <taxon>Euteleostomi</taxon>
        <taxon>Actinopterygii</taxon>
        <taxon>Neopterygii</taxon>
        <taxon>Teleostei</taxon>
        <taxon>Ostariophysi</taxon>
        <taxon>Siluriformes</taxon>
        <taxon>Siluridae</taxon>
        <taxon>Silurus</taxon>
    </lineage>
</organism>